<feature type="compositionally biased region" description="Low complexity" evidence="1">
    <location>
        <begin position="33"/>
        <end position="43"/>
    </location>
</feature>
<dbReference type="AlphaFoldDB" id="A0A8S9FMW9"/>
<evidence type="ECO:0000313" key="2">
    <source>
        <dbReference type="EMBL" id="KAF2533676.1"/>
    </source>
</evidence>
<comment type="caution">
    <text evidence="2">The sequence shown here is derived from an EMBL/GenBank/DDBJ whole genome shotgun (WGS) entry which is preliminary data.</text>
</comment>
<sequence length="265" mass="28796">MKRLLQLPSSRSLPPGSGFLPLGPGFLPLGPGSLAPGLGPASGHGSLPPGNQLREEGIFQNPRERGTRLQLHILAQATISSTPTRTLHSHISPTPPPVSAMCPIEQMTLITYKATCQSRLRASIRATRDRHDGHVNCILLETSSHTVLEGEQKREKHRKRPREITSDRKEGESLPERRSESQLEAADHDRIAIGFTEGRCFGIKGLERRWQELSGTVNGCIVLERDTGGTGSGALSMAIVLSVPDGWLETKPSLFVYLGHVGMVS</sequence>
<dbReference type="Proteomes" id="UP000712600">
    <property type="component" value="Unassembled WGS sequence"/>
</dbReference>
<protein>
    <submittedName>
        <fullName evidence="2">Uncharacterized protein</fullName>
    </submittedName>
</protein>
<proteinExistence type="predicted"/>
<reference evidence="3" key="1">
    <citation type="submission" date="2019-12" db="EMBL/GenBank/DDBJ databases">
        <title>Genome sequencing and annotation of Brassica cretica.</title>
        <authorList>
            <person name="Studholme D.J."/>
            <person name="Sarris P."/>
        </authorList>
    </citation>
    <scope>NUCLEOTIDE SEQUENCE</scope>
    <source>
        <strain evidence="3">PFS-109/04</strain>
        <tissue evidence="3">Leaf</tissue>
    </source>
</reference>
<name>A0A8S9FMW9_BRACR</name>
<dbReference type="EMBL" id="QGKX02002183">
    <property type="protein sequence ID" value="KAF3488038.1"/>
    <property type="molecule type" value="Genomic_DNA"/>
</dbReference>
<gene>
    <name evidence="3" type="ORF">F2Q69_00053312</name>
    <name evidence="2" type="ORF">F2Q70_00030047</name>
</gene>
<reference evidence="2" key="2">
    <citation type="submission" date="2019-12" db="EMBL/GenBank/DDBJ databases">
        <title>Genome sequencing and annotation of Brassica cretica.</title>
        <authorList>
            <person name="Studholme D.J."/>
            <person name="Sarris P.F."/>
        </authorList>
    </citation>
    <scope>NUCLEOTIDE SEQUENCE</scope>
    <source>
        <strain evidence="2">PFS-102/07</strain>
        <tissue evidence="2">Leaf</tissue>
    </source>
</reference>
<evidence type="ECO:0000256" key="1">
    <source>
        <dbReference type="SAM" id="MobiDB-lite"/>
    </source>
</evidence>
<organism evidence="2">
    <name type="scientific">Brassica cretica</name>
    <name type="common">Mustard</name>
    <dbReference type="NCBI Taxonomy" id="69181"/>
    <lineage>
        <taxon>Eukaryota</taxon>
        <taxon>Viridiplantae</taxon>
        <taxon>Streptophyta</taxon>
        <taxon>Embryophyta</taxon>
        <taxon>Tracheophyta</taxon>
        <taxon>Spermatophyta</taxon>
        <taxon>Magnoliopsida</taxon>
        <taxon>eudicotyledons</taxon>
        <taxon>Gunneridae</taxon>
        <taxon>Pentapetalae</taxon>
        <taxon>rosids</taxon>
        <taxon>malvids</taxon>
        <taxon>Brassicales</taxon>
        <taxon>Brassicaceae</taxon>
        <taxon>Brassiceae</taxon>
        <taxon>Brassica</taxon>
    </lineage>
</organism>
<feature type="region of interest" description="Disordered" evidence="1">
    <location>
        <begin position="148"/>
        <end position="185"/>
    </location>
</feature>
<dbReference type="EMBL" id="QGKY02002305">
    <property type="protein sequence ID" value="KAF2533676.1"/>
    <property type="molecule type" value="Genomic_DNA"/>
</dbReference>
<evidence type="ECO:0000313" key="3">
    <source>
        <dbReference type="EMBL" id="KAF3488038.1"/>
    </source>
</evidence>
<feature type="compositionally biased region" description="Basic and acidic residues" evidence="1">
    <location>
        <begin position="162"/>
        <end position="185"/>
    </location>
</feature>
<accession>A0A8S9FMW9</accession>
<feature type="region of interest" description="Disordered" evidence="1">
    <location>
        <begin position="33"/>
        <end position="54"/>
    </location>
</feature>